<reference evidence="1 2" key="1">
    <citation type="journal article" date="2019" name="Nat. Ecol. Evol.">
        <title>Megaphylogeny resolves global patterns of mushroom evolution.</title>
        <authorList>
            <person name="Varga T."/>
            <person name="Krizsan K."/>
            <person name="Foldi C."/>
            <person name="Dima B."/>
            <person name="Sanchez-Garcia M."/>
            <person name="Sanchez-Ramirez S."/>
            <person name="Szollosi G.J."/>
            <person name="Szarkandi J.G."/>
            <person name="Papp V."/>
            <person name="Albert L."/>
            <person name="Andreopoulos W."/>
            <person name="Angelini C."/>
            <person name="Antonin V."/>
            <person name="Barry K.W."/>
            <person name="Bougher N.L."/>
            <person name="Buchanan P."/>
            <person name="Buyck B."/>
            <person name="Bense V."/>
            <person name="Catcheside P."/>
            <person name="Chovatia M."/>
            <person name="Cooper J."/>
            <person name="Damon W."/>
            <person name="Desjardin D."/>
            <person name="Finy P."/>
            <person name="Geml J."/>
            <person name="Haridas S."/>
            <person name="Hughes K."/>
            <person name="Justo A."/>
            <person name="Karasinski D."/>
            <person name="Kautmanova I."/>
            <person name="Kiss B."/>
            <person name="Kocsube S."/>
            <person name="Kotiranta H."/>
            <person name="LaButti K.M."/>
            <person name="Lechner B.E."/>
            <person name="Liimatainen K."/>
            <person name="Lipzen A."/>
            <person name="Lukacs Z."/>
            <person name="Mihaltcheva S."/>
            <person name="Morgado L.N."/>
            <person name="Niskanen T."/>
            <person name="Noordeloos M.E."/>
            <person name="Ohm R.A."/>
            <person name="Ortiz-Santana B."/>
            <person name="Ovrebo C."/>
            <person name="Racz N."/>
            <person name="Riley R."/>
            <person name="Savchenko A."/>
            <person name="Shiryaev A."/>
            <person name="Soop K."/>
            <person name="Spirin V."/>
            <person name="Szebenyi C."/>
            <person name="Tomsovsky M."/>
            <person name="Tulloss R.E."/>
            <person name="Uehling J."/>
            <person name="Grigoriev I.V."/>
            <person name="Vagvolgyi C."/>
            <person name="Papp T."/>
            <person name="Martin F.M."/>
            <person name="Miettinen O."/>
            <person name="Hibbett D.S."/>
            <person name="Nagy L.G."/>
        </authorList>
    </citation>
    <scope>NUCLEOTIDE SEQUENCE [LARGE SCALE GENOMIC DNA]</scope>
    <source>
        <strain evidence="1 2">FP101781</strain>
    </source>
</reference>
<name>A0A4Y7SKG4_COPMI</name>
<evidence type="ECO:0000313" key="2">
    <source>
        <dbReference type="Proteomes" id="UP000298030"/>
    </source>
</evidence>
<sequence>MCTLITRWYLAQVWGLKAGKYRRVFIIWQPVGWLLCAWWCFISECSGSSDYSPATLVDSFKVIGLSGKLFLDIFGRVWQVDVQTVIASVDSDYGKAVAGVSPAGEGEETEVARRYLLAGTALSRPGFTSISPTSGAGATGHLKSRKFYGEAPSLCKGMKLERSRSHAPSYLASNTNKRNELDLRPNWRRSKYDGLQFAGGAWLATRPFGKGIHDHELSPSEPTSCLSIARVNISIHPPDGRTGKLSGSW</sequence>
<gene>
    <name evidence="1" type="ORF">FA13DRAFT_1716176</name>
</gene>
<dbReference type="AlphaFoldDB" id="A0A4Y7SKG4"/>
<keyword evidence="2" id="KW-1185">Reference proteome</keyword>
<accession>A0A4Y7SKG4</accession>
<proteinExistence type="predicted"/>
<comment type="caution">
    <text evidence="1">The sequence shown here is derived from an EMBL/GenBank/DDBJ whole genome shotgun (WGS) entry which is preliminary data.</text>
</comment>
<protein>
    <submittedName>
        <fullName evidence="1">Uncharacterized protein</fullName>
    </submittedName>
</protein>
<dbReference type="Proteomes" id="UP000298030">
    <property type="component" value="Unassembled WGS sequence"/>
</dbReference>
<organism evidence="1 2">
    <name type="scientific">Coprinellus micaceus</name>
    <name type="common">Glistening ink-cap mushroom</name>
    <name type="synonym">Coprinus micaceus</name>
    <dbReference type="NCBI Taxonomy" id="71717"/>
    <lineage>
        <taxon>Eukaryota</taxon>
        <taxon>Fungi</taxon>
        <taxon>Dikarya</taxon>
        <taxon>Basidiomycota</taxon>
        <taxon>Agaricomycotina</taxon>
        <taxon>Agaricomycetes</taxon>
        <taxon>Agaricomycetidae</taxon>
        <taxon>Agaricales</taxon>
        <taxon>Agaricineae</taxon>
        <taxon>Psathyrellaceae</taxon>
        <taxon>Coprinellus</taxon>
    </lineage>
</organism>
<dbReference type="EMBL" id="QPFP01000093">
    <property type="protein sequence ID" value="TEB22356.1"/>
    <property type="molecule type" value="Genomic_DNA"/>
</dbReference>
<evidence type="ECO:0000313" key="1">
    <source>
        <dbReference type="EMBL" id="TEB22356.1"/>
    </source>
</evidence>